<comment type="caution">
    <text evidence="1">The sequence shown here is derived from an EMBL/GenBank/DDBJ whole genome shotgun (WGS) entry which is preliminary data.</text>
</comment>
<dbReference type="AlphaFoldDB" id="A0A9P8QVT3"/>
<accession>A0A9P8QVT3</accession>
<name>A0A9P8QVT3_9HYPO</name>
<keyword evidence="2" id="KW-1185">Reference proteome</keyword>
<gene>
    <name evidence="1" type="ORF">Trco_003004</name>
</gene>
<sequence>MAFVFQKGQTNGCKDQVSEVWRPRNVWFSQTPLSRSQSPKPVPKLRLTLAQNVDPTLRTGDAQLLGLESCLVLRSNTQSARESERLRLECSAA</sequence>
<organism evidence="1 2">
    <name type="scientific">Trichoderma cornu-damae</name>
    <dbReference type="NCBI Taxonomy" id="654480"/>
    <lineage>
        <taxon>Eukaryota</taxon>
        <taxon>Fungi</taxon>
        <taxon>Dikarya</taxon>
        <taxon>Ascomycota</taxon>
        <taxon>Pezizomycotina</taxon>
        <taxon>Sordariomycetes</taxon>
        <taxon>Hypocreomycetidae</taxon>
        <taxon>Hypocreales</taxon>
        <taxon>Hypocreaceae</taxon>
        <taxon>Trichoderma</taxon>
    </lineage>
</organism>
<protein>
    <submittedName>
        <fullName evidence="1">Uncharacterized protein</fullName>
    </submittedName>
</protein>
<dbReference type="Proteomes" id="UP000827724">
    <property type="component" value="Unassembled WGS sequence"/>
</dbReference>
<proteinExistence type="predicted"/>
<evidence type="ECO:0000313" key="2">
    <source>
        <dbReference type="Proteomes" id="UP000827724"/>
    </source>
</evidence>
<dbReference type="EMBL" id="JAIWOZ010000002">
    <property type="protein sequence ID" value="KAH6609658.1"/>
    <property type="molecule type" value="Genomic_DNA"/>
</dbReference>
<evidence type="ECO:0000313" key="1">
    <source>
        <dbReference type="EMBL" id="KAH6609658.1"/>
    </source>
</evidence>
<reference evidence="1" key="1">
    <citation type="submission" date="2021-08" db="EMBL/GenBank/DDBJ databases">
        <title>Chromosome-Level Trichoderma cornu-damae using Hi-C Data.</title>
        <authorList>
            <person name="Kim C.S."/>
        </authorList>
    </citation>
    <scope>NUCLEOTIDE SEQUENCE</scope>
    <source>
        <strain evidence="1">KA19-0412C</strain>
    </source>
</reference>